<organism evidence="2 3">
    <name type="scientific">Striga asiatica</name>
    <name type="common">Asiatic witchweed</name>
    <name type="synonym">Buchnera asiatica</name>
    <dbReference type="NCBI Taxonomy" id="4170"/>
    <lineage>
        <taxon>Eukaryota</taxon>
        <taxon>Viridiplantae</taxon>
        <taxon>Streptophyta</taxon>
        <taxon>Embryophyta</taxon>
        <taxon>Tracheophyta</taxon>
        <taxon>Spermatophyta</taxon>
        <taxon>Magnoliopsida</taxon>
        <taxon>eudicotyledons</taxon>
        <taxon>Gunneridae</taxon>
        <taxon>Pentapetalae</taxon>
        <taxon>asterids</taxon>
        <taxon>lamiids</taxon>
        <taxon>Lamiales</taxon>
        <taxon>Orobanchaceae</taxon>
        <taxon>Buchnereae</taxon>
        <taxon>Striga</taxon>
    </lineage>
</organism>
<dbReference type="AlphaFoldDB" id="A0A5A7Q239"/>
<evidence type="ECO:0000313" key="3">
    <source>
        <dbReference type="Proteomes" id="UP000325081"/>
    </source>
</evidence>
<feature type="region of interest" description="Disordered" evidence="1">
    <location>
        <begin position="74"/>
        <end position="100"/>
    </location>
</feature>
<sequence>MSFGKATSGDYPQRTEQEKFSYIRHPLLVSGRTPNEEAHVCCSFRLLACLERIKVVRLFITNLLSLKAASRKERSGATSTLSPRARTDSRVNSIRSEDETGLKHLSHSSWAAGSGSRMAWLKANGQGQRIKRMGVKIGFVISSGEAGQFTM</sequence>
<dbReference type="EMBL" id="BKCP01005572">
    <property type="protein sequence ID" value="GER38971.1"/>
    <property type="molecule type" value="Genomic_DNA"/>
</dbReference>
<comment type="caution">
    <text evidence="2">The sequence shown here is derived from an EMBL/GenBank/DDBJ whole genome shotgun (WGS) entry which is preliminary data.</text>
</comment>
<proteinExistence type="predicted"/>
<reference evidence="3" key="1">
    <citation type="journal article" date="2019" name="Curr. Biol.">
        <title>Genome Sequence of Striga asiatica Provides Insight into the Evolution of Plant Parasitism.</title>
        <authorList>
            <person name="Yoshida S."/>
            <person name="Kim S."/>
            <person name="Wafula E.K."/>
            <person name="Tanskanen J."/>
            <person name="Kim Y.M."/>
            <person name="Honaas L."/>
            <person name="Yang Z."/>
            <person name="Spallek T."/>
            <person name="Conn C.E."/>
            <person name="Ichihashi Y."/>
            <person name="Cheong K."/>
            <person name="Cui S."/>
            <person name="Der J.P."/>
            <person name="Gundlach H."/>
            <person name="Jiao Y."/>
            <person name="Hori C."/>
            <person name="Ishida J.K."/>
            <person name="Kasahara H."/>
            <person name="Kiba T."/>
            <person name="Kim M.S."/>
            <person name="Koo N."/>
            <person name="Laohavisit A."/>
            <person name="Lee Y.H."/>
            <person name="Lumba S."/>
            <person name="McCourt P."/>
            <person name="Mortimer J.C."/>
            <person name="Mutuku J.M."/>
            <person name="Nomura T."/>
            <person name="Sasaki-Sekimoto Y."/>
            <person name="Seto Y."/>
            <person name="Wang Y."/>
            <person name="Wakatake T."/>
            <person name="Sakakibara H."/>
            <person name="Demura T."/>
            <person name="Yamaguchi S."/>
            <person name="Yoneyama K."/>
            <person name="Manabe R.I."/>
            <person name="Nelson D.C."/>
            <person name="Schulman A.H."/>
            <person name="Timko M.P."/>
            <person name="dePamphilis C.W."/>
            <person name="Choi D."/>
            <person name="Shirasu K."/>
        </authorList>
    </citation>
    <scope>NUCLEOTIDE SEQUENCE [LARGE SCALE GENOMIC DNA]</scope>
    <source>
        <strain evidence="3">cv. UVA1</strain>
    </source>
</reference>
<keyword evidence="3" id="KW-1185">Reference proteome</keyword>
<name>A0A5A7Q239_STRAF</name>
<evidence type="ECO:0000256" key="1">
    <source>
        <dbReference type="SAM" id="MobiDB-lite"/>
    </source>
</evidence>
<feature type="compositionally biased region" description="Basic and acidic residues" evidence="1">
    <location>
        <begin position="85"/>
        <end position="100"/>
    </location>
</feature>
<accession>A0A5A7Q239</accession>
<gene>
    <name evidence="2" type="ORF">STAS_15532</name>
</gene>
<evidence type="ECO:0000313" key="2">
    <source>
        <dbReference type="EMBL" id="GER38971.1"/>
    </source>
</evidence>
<protein>
    <submittedName>
        <fullName evidence="2">Succinate dehydrogenase assembly factor 1</fullName>
    </submittedName>
</protein>
<dbReference type="Proteomes" id="UP000325081">
    <property type="component" value="Unassembled WGS sequence"/>
</dbReference>